<name>A0ABS0QJ97_THEVU</name>
<feature type="domain" description="Peptidoglycan beta-N-acetylmuramidase NamZ N-terminal" evidence="1">
    <location>
        <begin position="55"/>
        <end position="254"/>
    </location>
</feature>
<dbReference type="Gene3D" id="3.90.1150.140">
    <property type="match status" value="1"/>
</dbReference>
<dbReference type="InterPro" id="IPR008302">
    <property type="entry name" value="NamZ"/>
</dbReference>
<dbReference type="PROSITE" id="PS51257">
    <property type="entry name" value="PROKAR_LIPOPROTEIN"/>
    <property type="match status" value="1"/>
</dbReference>
<gene>
    <name evidence="3" type="ORF">I8U22_11065</name>
</gene>
<dbReference type="EMBL" id="JAECVU010000007">
    <property type="protein sequence ID" value="MBH8589350.1"/>
    <property type="molecule type" value="Genomic_DNA"/>
</dbReference>
<dbReference type="PANTHER" id="PTHR42915:SF1">
    <property type="entry name" value="PEPTIDOGLYCAN BETA-N-ACETYLMURAMIDASE NAMZ"/>
    <property type="match status" value="1"/>
</dbReference>
<proteinExistence type="predicted"/>
<evidence type="ECO:0000259" key="1">
    <source>
        <dbReference type="Pfam" id="PF07075"/>
    </source>
</evidence>
<dbReference type="PIRSF" id="PIRSF016719">
    <property type="entry name" value="UCP016719"/>
    <property type="match status" value="1"/>
</dbReference>
<organism evidence="3 4">
    <name type="scientific">Thermoactinomyces vulgaris</name>
    <dbReference type="NCBI Taxonomy" id="2026"/>
    <lineage>
        <taxon>Bacteria</taxon>
        <taxon>Bacillati</taxon>
        <taxon>Bacillota</taxon>
        <taxon>Bacilli</taxon>
        <taxon>Bacillales</taxon>
        <taxon>Thermoactinomycetaceae</taxon>
        <taxon>Thermoactinomyces</taxon>
    </lineage>
</organism>
<dbReference type="PANTHER" id="PTHR42915">
    <property type="entry name" value="HYPOTHETICAL 460 KDA PROTEIN IN FEUA-SIGW INTERGENIC REGION [PRECURSOR]"/>
    <property type="match status" value="1"/>
</dbReference>
<feature type="domain" description="Peptidoglycan beta-N-acetylmuramidase NamZ C-terminal" evidence="2">
    <location>
        <begin position="259"/>
        <end position="414"/>
    </location>
</feature>
<reference evidence="3 4" key="1">
    <citation type="submission" date="2020-12" db="EMBL/GenBank/DDBJ databases">
        <title>WGS of Thermoactinomyces spp.</title>
        <authorList>
            <person name="Cheng K."/>
        </authorList>
    </citation>
    <scope>NUCLEOTIDE SEQUENCE [LARGE SCALE GENOMIC DNA]</scope>
    <source>
        <strain evidence="4">CICC 10650\ACCC 41061</strain>
    </source>
</reference>
<dbReference type="InterPro" id="IPR048503">
    <property type="entry name" value="NamZ_C"/>
</dbReference>
<protein>
    <submittedName>
        <fullName evidence="3">DUF1343 domain-containing protein</fullName>
    </submittedName>
</protein>
<dbReference type="InterPro" id="IPR048502">
    <property type="entry name" value="NamZ_N"/>
</dbReference>
<dbReference type="Pfam" id="PF07075">
    <property type="entry name" value="NamZ_N"/>
    <property type="match status" value="1"/>
</dbReference>
<comment type="caution">
    <text evidence="3">The sequence shown here is derived from an EMBL/GenBank/DDBJ whole genome shotgun (WGS) entry which is preliminary data.</text>
</comment>
<evidence type="ECO:0000259" key="2">
    <source>
        <dbReference type="Pfam" id="PF20732"/>
    </source>
</evidence>
<sequence length="416" mass="46697">MAMGRKWIGLFCIMLLVLAGSGCFRLNVQENREKKVITGLEKVLRNPEDFQGKRVGLIANPTSITPDYQHALDAMLARGIQVTKVFGPEHGVRGAEQAGEEPETVVDPKTGIPFENLYGKKPEEMASLFQEVDVLVFDMQETGTRFYTYLYTMADAMKAAGMLKKPLYVLDRPNPLGGTRVEGPLLNPAFRSSVGRFPIPLVHGMTMGELALLINDQQSPKAELHVVNMEGWTRDQRYEDTGLPWVMPSPNMPSPLTALVYPGTGLVEGTNLSEGRGTTRPFELVGAPYVNGWELSQALNRARLPGVVFREAYFIPTFSKFQGEEVGGVQIHVTDVDQFDPVLTGITILEKTKKLYPEQFAWVRSGEKYWIDLLAGTDQIRRQLDQGKSAREITRQWKKEINHFKGIRKKYLLYSS</sequence>
<dbReference type="Gene3D" id="3.40.50.12170">
    <property type="entry name" value="Uncharacterised protein PF07075, DUF1343"/>
    <property type="match status" value="1"/>
</dbReference>
<keyword evidence="4" id="KW-1185">Reference proteome</keyword>
<accession>A0ABS0QJ97</accession>
<evidence type="ECO:0000313" key="3">
    <source>
        <dbReference type="EMBL" id="MBH8589350.1"/>
    </source>
</evidence>
<evidence type="ECO:0000313" key="4">
    <source>
        <dbReference type="Proteomes" id="UP000641910"/>
    </source>
</evidence>
<dbReference type="Proteomes" id="UP000641910">
    <property type="component" value="Unassembled WGS sequence"/>
</dbReference>
<dbReference type="Pfam" id="PF20732">
    <property type="entry name" value="NamZ_C"/>
    <property type="match status" value="1"/>
</dbReference>